<dbReference type="Pfam" id="PF01496">
    <property type="entry name" value="V_ATPase_I"/>
    <property type="match status" value="1"/>
</dbReference>
<evidence type="ECO:0000313" key="9">
    <source>
        <dbReference type="EMBL" id="PWA42652.1"/>
    </source>
</evidence>
<dbReference type="GO" id="GO:0033179">
    <property type="term" value="C:proton-transporting V-type ATPase, V0 domain"/>
    <property type="evidence" value="ECO:0007669"/>
    <property type="project" value="InterPro"/>
</dbReference>
<proteinExistence type="inferred from homology"/>
<keyword evidence="7" id="KW-0472">Membrane</keyword>
<name>A0A2U1L0U5_ARTAN</name>
<organism evidence="9 10">
    <name type="scientific">Artemisia annua</name>
    <name type="common">Sweet wormwood</name>
    <dbReference type="NCBI Taxonomy" id="35608"/>
    <lineage>
        <taxon>Eukaryota</taxon>
        <taxon>Viridiplantae</taxon>
        <taxon>Streptophyta</taxon>
        <taxon>Embryophyta</taxon>
        <taxon>Tracheophyta</taxon>
        <taxon>Spermatophyta</taxon>
        <taxon>Magnoliopsida</taxon>
        <taxon>eudicotyledons</taxon>
        <taxon>Gunneridae</taxon>
        <taxon>Pentapetalae</taxon>
        <taxon>asterids</taxon>
        <taxon>campanulids</taxon>
        <taxon>Asterales</taxon>
        <taxon>Asteraceae</taxon>
        <taxon>Asteroideae</taxon>
        <taxon>Anthemideae</taxon>
        <taxon>Artemisiinae</taxon>
        <taxon>Artemisia</taxon>
    </lineage>
</organism>
<dbReference type="Proteomes" id="UP000245207">
    <property type="component" value="Unassembled WGS sequence"/>
</dbReference>
<keyword evidence="4" id="KW-0812">Transmembrane</keyword>
<dbReference type="InterPro" id="IPR002490">
    <property type="entry name" value="V-ATPase_116kDa_su"/>
</dbReference>
<keyword evidence="6 8" id="KW-0406">Ion transport</keyword>
<keyword evidence="3 8" id="KW-0813">Transport</keyword>
<dbReference type="PANTHER" id="PTHR11629">
    <property type="entry name" value="VACUOLAR PROTON ATPASES"/>
    <property type="match status" value="1"/>
</dbReference>
<dbReference type="EMBL" id="PKPP01012273">
    <property type="protein sequence ID" value="PWA42652.1"/>
    <property type="molecule type" value="Genomic_DNA"/>
</dbReference>
<comment type="similarity">
    <text evidence="2 8">Belongs to the V-ATPase 116 kDa subunit family.</text>
</comment>
<sequence>MGCLSRLQELYLDFPNVKLVVESGPWQVEANHDSHDHEEEFEFSEIFVHKLIHIIEFVLGAVSNTTSYLRLWALRNACDIINQLSILSYQKVLLLA</sequence>
<keyword evidence="8" id="KW-0375">Hydrogen ion transport</keyword>
<dbReference type="STRING" id="35608.A0A2U1L0U5"/>
<dbReference type="GO" id="GO:0051117">
    <property type="term" value="F:ATPase binding"/>
    <property type="evidence" value="ECO:0007669"/>
    <property type="project" value="TreeGrafter"/>
</dbReference>
<comment type="function">
    <text evidence="8">Essential component of the vacuolar proton pump (V-ATPase), a multimeric enzyme that catalyzes the translocation of protons across the membranes. Required for assembly and activity of the V-ATPase.</text>
</comment>
<evidence type="ECO:0000256" key="7">
    <source>
        <dbReference type="ARBA" id="ARBA00023136"/>
    </source>
</evidence>
<dbReference type="GO" id="GO:0046961">
    <property type="term" value="F:proton-transporting ATPase activity, rotational mechanism"/>
    <property type="evidence" value="ECO:0007669"/>
    <property type="project" value="InterPro"/>
</dbReference>
<evidence type="ECO:0000256" key="4">
    <source>
        <dbReference type="ARBA" id="ARBA00022692"/>
    </source>
</evidence>
<gene>
    <name evidence="9" type="ORF">CTI12_AA520530</name>
</gene>
<dbReference type="GO" id="GO:0016471">
    <property type="term" value="C:vacuolar proton-transporting V-type ATPase complex"/>
    <property type="evidence" value="ECO:0007669"/>
    <property type="project" value="TreeGrafter"/>
</dbReference>
<evidence type="ECO:0000256" key="8">
    <source>
        <dbReference type="RuleBase" id="RU361189"/>
    </source>
</evidence>
<dbReference type="GO" id="GO:0007035">
    <property type="term" value="P:vacuolar acidification"/>
    <property type="evidence" value="ECO:0007669"/>
    <property type="project" value="TreeGrafter"/>
</dbReference>
<evidence type="ECO:0000256" key="6">
    <source>
        <dbReference type="ARBA" id="ARBA00023065"/>
    </source>
</evidence>
<comment type="caution">
    <text evidence="9">The sequence shown here is derived from an EMBL/GenBank/DDBJ whole genome shotgun (WGS) entry which is preliminary data.</text>
</comment>
<evidence type="ECO:0000256" key="5">
    <source>
        <dbReference type="ARBA" id="ARBA00022989"/>
    </source>
</evidence>
<dbReference type="OrthoDB" id="10264220at2759"/>
<keyword evidence="10" id="KW-1185">Reference proteome</keyword>
<evidence type="ECO:0000256" key="2">
    <source>
        <dbReference type="ARBA" id="ARBA00009904"/>
    </source>
</evidence>
<comment type="subcellular location">
    <subcellularLocation>
        <location evidence="1">Membrane</location>
        <topology evidence="1">Multi-pass membrane protein</topology>
    </subcellularLocation>
</comment>
<accession>A0A2U1L0U5</accession>
<keyword evidence="5" id="KW-1133">Transmembrane helix</keyword>
<protein>
    <recommendedName>
        <fullName evidence="8">V-type proton ATPase subunit a</fullName>
    </recommendedName>
</protein>
<dbReference type="AlphaFoldDB" id="A0A2U1L0U5"/>
<evidence type="ECO:0000313" key="10">
    <source>
        <dbReference type="Proteomes" id="UP000245207"/>
    </source>
</evidence>
<evidence type="ECO:0000256" key="3">
    <source>
        <dbReference type="ARBA" id="ARBA00022448"/>
    </source>
</evidence>
<reference evidence="9 10" key="1">
    <citation type="journal article" date="2018" name="Mol. Plant">
        <title>The genome of Artemisia annua provides insight into the evolution of Asteraceae family and artemisinin biosynthesis.</title>
        <authorList>
            <person name="Shen Q."/>
            <person name="Zhang L."/>
            <person name="Liao Z."/>
            <person name="Wang S."/>
            <person name="Yan T."/>
            <person name="Shi P."/>
            <person name="Liu M."/>
            <person name="Fu X."/>
            <person name="Pan Q."/>
            <person name="Wang Y."/>
            <person name="Lv Z."/>
            <person name="Lu X."/>
            <person name="Zhang F."/>
            <person name="Jiang W."/>
            <person name="Ma Y."/>
            <person name="Chen M."/>
            <person name="Hao X."/>
            <person name="Li L."/>
            <person name="Tang Y."/>
            <person name="Lv G."/>
            <person name="Zhou Y."/>
            <person name="Sun X."/>
            <person name="Brodelius P.E."/>
            <person name="Rose J.K.C."/>
            <person name="Tang K."/>
        </authorList>
    </citation>
    <scope>NUCLEOTIDE SEQUENCE [LARGE SCALE GENOMIC DNA]</scope>
    <source>
        <strain evidence="10">cv. Huhao1</strain>
        <tissue evidence="9">Leaf</tissue>
    </source>
</reference>
<dbReference type="PANTHER" id="PTHR11629:SF112">
    <property type="entry name" value="V-TYPE PROTON ATPASE SUBUNIT A3"/>
    <property type="match status" value="1"/>
</dbReference>
<evidence type="ECO:0000256" key="1">
    <source>
        <dbReference type="ARBA" id="ARBA00004141"/>
    </source>
</evidence>